<dbReference type="SUPFAM" id="SSF90112">
    <property type="entry name" value="Neurotransmitter-gated ion-channel transmembrane pore"/>
    <property type="match status" value="1"/>
</dbReference>
<evidence type="ECO:0000256" key="2">
    <source>
        <dbReference type="ARBA" id="ARBA00022692"/>
    </source>
</evidence>
<dbReference type="GO" id="GO:0005230">
    <property type="term" value="F:extracellular ligand-gated monoatomic ion channel activity"/>
    <property type="evidence" value="ECO:0007669"/>
    <property type="project" value="InterPro"/>
</dbReference>
<evidence type="ECO:0000256" key="4">
    <source>
        <dbReference type="ARBA" id="ARBA00023136"/>
    </source>
</evidence>
<dbReference type="InterPro" id="IPR038050">
    <property type="entry name" value="Neuro_actylchol_rec"/>
</dbReference>
<dbReference type="InterPro" id="IPR006029">
    <property type="entry name" value="Neurotrans-gated_channel_TM"/>
</dbReference>
<dbReference type="Gene3D" id="2.70.170.10">
    <property type="entry name" value="Neurotransmitter-gated ion-channel ligand-binding domain"/>
    <property type="match status" value="1"/>
</dbReference>
<feature type="domain" description="Neurotransmitter-gated ion-channel transmembrane" evidence="7">
    <location>
        <begin position="270"/>
        <end position="371"/>
    </location>
</feature>
<keyword evidence="2 5" id="KW-0812">Transmembrane</keyword>
<keyword evidence="8" id="KW-0675">Receptor</keyword>
<dbReference type="PANTHER" id="PTHR18945">
    <property type="entry name" value="NEUROTRANSMITTER GATED ION CHANNEL"/>
    <property type="match status" value="1"/>
</dbReference>
<dbReference type="EMBL" id="JH817585">
    <property type="protein sequence ID" value="EKC20861.1"/>
    <property type="molecule type" value="Genomic_DNA"/>
</dbReference>
<dbReference type="GO" id="GO:0016020">
    <property type="term" value="C:membrane"/>
    <property type="evidence" value="ECO:0007669"/>
    <property type="project" value="UniProtKB-SubCell"/>
</dbReference>
<evidence type="ECO:0000259" key="7">
    <source>
        <dbReference type="Pfam" id="PF02932"/>
    </source>
</evidence>
<sequence length="452" mass="52030">MEPVRLPQKKFYRQRAHSNPMTDHNFDVPVKPEDMDWSEHYPDFYQTGQKITDCPHRVEFADIGCGYGGLLDLRPQADLSQPIKIGIKLYLFSINNFDEISGILSAVVGISMQWKDFRLGWTPSSYGGVNILTVPKDKIWTPNIYLIDPANEMKAIGDGKVIGRILFDGSVIWSPGGLVQSLCNVNMYSFPFDTQVCTITFTLWGYLSAEAILEPLDNITSVDSLFYTENGQWEMKKAILIPLDNGSRSSLLQVQLTLRRRALYFVINMLAPILLLSVLNPLVFILPVDSGERVSFAVTIFLSFAVFLTLINDNMPKSSEPMAAISYFLIVIMCMSTLIIVFTILNLYLHFKEEEKEVNKKLVLLLRYLKLSWLFKRYRMKGTRIIVSSKENNKCSENRTDNSNLEQIEREKTDVVKMNWKSLANEYDRILMYYYYVLIFFVWIILILLLSV</sequence>
<dbReference type="InterPro" id="IPR036719">
    <property type="entry name" value="Neuro-gated_channel_TM_sf"/>
</dbReference>
<gene>
    <name evidence="8" type="ORF">CGI_10005188</name>
</gene>
<dbReference type="SUPFAM" id="SSF63712">
    <property type="entry name" value="Nicotinic receptor ligand binding domain-like"/>
    <property type="match status" value="1"/>
</dbReference>
<dbReference type="PROSITE" id="PS00236">
    <property type="entry name" value="NEUROTR_ION_CHANNEL"/>
    <property type="match status" value="1"/>
</dbReference>
<keyword evidence="4 5" id="KW-0472">Membrane</keyword>
<keyword evidence="5" id="KW-0813">Transport</keyword>
<dbReference type="InterPro" id="IPR006201">
    <property type="entry name" value="Neur_channel"/>
</dbReference>
<proteinExistence type="inferred from homology"/>
<dbReference type="CDD" id="cd18989">
    <property type="entry name" value="LGIC_ECD_cation"/>
    <property type="match status" value="1"/>
</dbReference>
<dbReference type="InterPro" id="IPR029063">
    <property type="entry name" value="SAM-dependent_MTases_sf"/>
</dbReference>
<keyword evidence="3 5" id="KW-1133">Transmembrane helix</keyword>
<protein>
    <submittedName>
        <fullName evidence="8">Neuronal acetylcholine receptor subunit alpha-6</fullName>
    </submittedName>
</protein>
<feature type="transmembrane region" description="Helical" evidence="5">
    <location>
        <begin position="433"/>
        <end position="451"/>
    </location>
</feature>
<evidence type="ECO:0000259" key="6">
    <source>
        <dbReference type="Pfam" id="PF02931"/>
    </source>
</evidence>
<accession>K1QGV9</accession>
<dbReference type="HOGENOM" id="CLU_018074_0_1_1"/>
<keyword evidence="5" id="KW-0406">Ion transport</keyword>
<reference evidence="8" key="1">
    <citation type="journal article" date="2012" name="Nature">
        <title>The oyster genome reveals stress adaptation and complexity of shell formation.</title>
        <authorList>
            <person name="Zhang G."/>
            <person name="Fang X."/>
            <person name="Guo X."/>
            <person name="Li L."/>
            <person name="Luo R."/>
            <person name="Xu F."/>
            <person name="Yang P."/>
            <person name="Zhang L."/>
            <person name="Wang X."/>
            <person name="Qi H."/>
            <person name="Xiong Z."/>
            <person name="Que H."/>
            <person name="Xie Y."/>
            <person name="Holland P.W."/>
            <person name="Paps J."/>
            <person name="Zhu Y."/>
            <person name="Wu F."/>
            <person name="Chen Y."/>
            <person name="Wang J."/>
            <person name="Peng C."/>
            <person name="Meng J."/>
            <person name="Yang L."/>
            <person name="Liu J."/>
            <person name="Wen B."/>
            <person name="Zhang N."/>
            <person name="Huang Z."/>
            <person name="Zhu Q."/>
            <person name="Feng Y."/>
            <person name="Mount A."/>
            <person name="Hedgecock D."/>
            <person name="Xu Z."/>
            <person name="Liu Y."/>
            <person name="Domazet-Loso T."/>
            <person name="Du Y."/>
            <person name="Sun X."/>
            <person name="Zhang S."/>
            <person name="Liu B."/>
            <person name="Cheng P."/>
            <person name="Jiang X."/>
            <person name="Li J."/>
            <person name="Fan D."/>
            <person name="Wang W."/>
            <person name="Fu W."/>
            <person name="Wang T."/>
            <person name="Wang B."/>
            <person name="Zhang J."/>
            <person name="Peng Z."/>
            <person name="Li Y."/>
            <person name="Li N."/>
            <person name="Wang J."/>
            <person name="Chen M."/>
            <person name="He Y."/>
            <person name="Tan F."/>
            <person name="Song X."/>
            <person name="Zheng Q."/>
            <person name="Huang R."/>
            <person name="Yang H."/>
            <person name="Du X."/>
            <person name="Chen L."/>
            <person name="Yang M."/>
            <person name="Gaffney P.M."/>
            <person name="Wang S."/>
            <person name="Luo L."/>
            <person name="She Z."/>
            <person name="Ming Y."/>
            <person name="Huang W."/>
            <person name="Zhang S."/>
            <person name="Huang B."/>
            <person name="Zhang Y."/>
            <person name="Qu T."/>
            <person name="Ni P."/>
            <person name="Miao G."/>
            <person name="Wang J."/>
            <person name="Wang Q."/>
            <person name="Steinberg C.E."/>
            <person name="Wang H."/>
            <person name="Li N."/>
            <person name="Qian L."/>
            <person name="Zhang G."/>
            <person name="Li Y."/>
            <person name="Yang H."/>
            <person name="Liu X."/>
            <person name="Wang J."/>
            <person name="Yin Y."/>
            <person name="Wang J."/>
        </authorList>
    </citation>
    <scope>NUCLEOTIDE SEQUENCE [LARGE SCALE GENOMIC DNA]</scope>
    <source>
        <strain evidence="8">05x7-T-G4-1.051#20</strain>
    </source>
</reference>
<organism evidence="8">
    <name type="scientific">Magallana gigas</name>
    <name type="common">Pacific oyster</name>
    <name type="synonym">Crassostrea gigas</name>
    <dbReference type="NCBI Taxonomy" id="29159"/>
    <lineage>
        <taxon>Eukaryota</taxon>
        <taxon>Metazoa</taxon>
        <taxon>Spiralia</taxon>
        <taxon>Lophotrochozoa</taxon>
        <taxon>Mollusca</taxon>
        <taxon>Bivalvia</taxon>
        <taxon>Autobranchia</taxon>
        <taxon>Pteriomorphia</taxon>
        <taxon>Ostreida</taxon>
        <taxon>Ostreoidea</taxon>
        <taxon>Ostreidae</taxon>
        <taxon>Magallana</taxon>
    </lineage>
</organism>
<keyword evidence="5" id="KW-0407">Ion channel</keyword>
<dbReference type="Gene3D" id="1.20.58.390">
    <property type="entry name" value="Neurotransmitter-gated ion-channel transmembrane domain"/>
    <property type="match status" value="1"/>
</dbReference>
<evidence type="ECO:0000256" key="5">
    <source>
        <dbReference type="RuleBase" id="RU000687"/>
    </source>
</evidence>
<evidence type="ECO:0000256" key="1">
    <source>
        <dbReference type="ARBA" id="ARBA00004141"/>
    </source>
</evidence>
<dbReference type="InterPro" id="IPR036734">
    <property type="entry name" value="Neur_chan_lig-bd_sf"/>
</dbReference>
<dbReference type="Gene3D" id="3.40.50.150">
    <property type="entry name" value="Vaccinia Virus protein VP39"/>
    <property type="match status" value="1"/>
</dbReference>
<dbReference type="Pfam" id="PF02932">
    <property type="entry name" value="Neur_chan_memb"/>
    <property type="match status" value="1"/>
</dbReference>
<dbReference type="CDD" id="cd19051">
    <property type="entry name" value="LGIC_TM_cation"/>
    <property type="match status" value="1"/>
</dbReference>
<dbReference type="PRINTS" id="PR00252">
    <property type="entry name" value="NRIONCHANNEL"/>
</dbReference>
<comment type="similarity">
    <text evidence="5">Belongs to the ligand-gated ion channel (TC 1.A.9) family.</text>
</comment>
<evidence type="ECO:0000256" key="3">
    <source>
        <dbReference type="ARBA" id="ARBA00022989"/>
    </source>
</evidence>
<dbReference type="AlphaFoldDB" id="K1QGV9"/>
<evidence type="ECO:0000313" key="8">
    <source>
        <dbReference type="EMBL" id="EKC20861.1"/>
    </source>
</evidence>
<feature type="transmembrane region" description="Helical" evidence="5">
    <location>
        <begin position="262"/>
        <end position="288"/>
    </location>
</feature>
<name>K1QGV9_MAGGI</name>
<dbReference type="GO" id="GO:0004888">
    <property type="term" value="F:transmembrane signaling receptor activity"/>
    <property type="evidence" value="ECO:0007669"/>
    <property type="project" value="InterPro"/>
</dbReference>
<dbReference type="Pfam" id="PF02931">
    <property type="entry name" value="Neur_chan_LBD"/>
    <property type="match status" value="1"/>
</dbReference>
<feature type="domain" description="Neurotransmitter-gated ion-channel ligand-binding" evidence="6">
    <location>
        <begin position="73"/>
        <end position="261"/>
    </location>
</feature>
<feature type="transmembrane region" description="Helical" evidence="5">
    <location>
        <begin position="294"/>
        <end position="312"/>
    </location>
</feature>
<comment type="subcellular location">
    <subcellularLocation>
        <location evidence="1">Membrane</location>
        <topology evidence="1">Multi-pass membrane protein</topology>
    </subcellularLocation>
</comment>
<dbReference type="InterPro" id="IPR006202">
    <property type="entry name" value="Neur_chan_lig-bd"/>
</dbReference>
<dbReference type="InterPro" id="IPR018000">
    <property type="entry name" value="Neurotransmitter_ion_chnl_CS"/>
</dbReference>
<feature type="transmembrane region" description="Helical" evidence="5">
    <location>
        <begin position="324"/>
        <end position="349"/>
    </location>
</feature>
<dbReference type="InParanoid" id="K1QGV9"/>